<dbReference type="InterPro" id="IPR051675">
    <property type="entry name" value="Endo/Exo/Phosphatase_dom_1"/>
</dbReference>
<feature type="transmembrane region" description="Helical" evidence="1">
    <location>
        <begin position="15"/>
        <end position="33"/>
    </location>
</feature>
<keyword evidence="1" id="KW-1133">Transmembrane helix</keyword>
<proteinExistence type="predicted"/>
<evidence type="ECO:0000313" key="3">
    <source>
        <dbReference type="Proteomes" id="UP000310760"/>
    </source>
</evidence>
<gene>
    <name evidence="2" type="ORF">E5339_03555</name>
</gene>
<dbReference type="PANTHER" id="PTHR21180:SF32">
    <property type="entry name" value="ENDONUCLEASE_EXONUCLEASE_PHOSPHATASE FAMILY DOMAIN-CONTAINING PROTEIN 1"/>
    <property type="match status" value="1"/>
</dbReference>
<dbReference type="SUPFAM" id="SSF47781">
    <property type="entry name" value="RuvA domain 2-like"/>
    <property type="match status" value="3"/>
</dbReference>
<dbReference type="Proteomes" id="UP000310760">
    <property type="component" value="Unassembled WGS sequence"/>
</dbReference>
<dbReference type="GO" id="GO:0015628">
    <property type="term" value="P:protein secretion by the type II secretion system"/>
    <property type="evidence" value="ECO:0007669"/>
    <property type="project" value="TreeGrafter"/>
</dbReference>
<dbReference type="Gene3D" id="1.10.150.280">
    <property type="entry name" value="AF1531-like domain"/>
    <property type="match status" value="2"/>
</dbReference>
<evidence type="ECO:0000313" key="2">
    <source>
        <dbReference type="EMBL" id="TGY72578.1"/>
    </source>
</evidence>
<reference evidence="2 3" key="1">
    <citation type="submission" date="2019-04" db="EMBL/GenBank/DDBJ databases">
        <title>Microbes associate with the intestines of laboratory mice.</title>
        <authorList>
            <person name="Navarre W."/>
            <person name="Wong E."/>
            <person name="Huang K."/>
            <person name="Tropini C."/>
            <person name="Ng K."/>
            <person name="Yu B."/>
        </authorList>
    </citation>
    <scope>NUCLEOTIDE SEQUENCE [LARGE SCALE GENOMIC DNA]</scope>
    <source>
        <strain evidence="2 3">NM22_B1</strain>
    </source>
</reference>
<dbReference type="EMBL" id="SRYJ01000005">
    <property type="protein sequence ID" value="TGY72578.1"/>
    <property type="molecule type" value="Genomic_DNA"/>
</dbReference>
<accession>A0A4S2FTQ1</accession>
<sequence length="301" mass="35468">MWKDFFYFSKSERRAVLFLLTLLFVFICMWVLFPVKEEETLEQDQEGIEEIKNFLAGVHEMEERQSLQYSYDKPKKRKVVLAAFDPNSADSIDFLQRGLPPFIAHTILQYRRAGGKFRTADDFSRVYGLSSEEFKILKPYIRIAEVFRRKQDTLHAVKKMRKDTLAVYKYPEGTLVDLNEADTTELKKIPGIGSGIARMIVAYRNRLGGFYDTAQLKEVDYVNEDMLKWFKLENASIHRINANKAGLDKLRSHPYMNFYKAKVIMEYRRKKGKLKSLSQLSLYEEFTEKDLERLSYYLAFD</sequence>
<dbReference type="RefSeq" id="WP_135950466.1">
    <property type="nucleotide sequence ID" value="NZ_CAJUNV010000012.1"/>
</dbReference>
<dbReference type="Pfam" id="PF12836">
    <property type="entry name" value="HHH_3"/>
    <property type="match status" value="3"/>
</dbReference>
<keyword evidence="1" id="KW-0812">Transmembrane</keyword>
<dbReference type="AlphaFoldDB" id="A0A4S2FTQ1"/>
<evidence type="ECO:0000256" key="1">
    <source>
        <dbReference type="SAM" id="Phobius"/>
    </source>
</evidence>
<organism evidence="2 3">
    <name type="scientific">Phocaeicola sartorii</name>
    <dbReference type="NCBI Taxonomy" id="671267"/>
    <lineage>
        <taxon>Bacteria</taxon>
        <taxon>Pseudomonadati</taxon>
        <taxon>Bacteroidota</taxon>
        <taxon>Bacteroidia</taxon>
        <taxon>Bacteroidales</taxon>
        <taxon>Bacteroidaceae</taxon>
        <taxon>Phocaeicola</taxon>
    </lineage>
</organism>
<keyword evidence="1" id="KW-0472">Membrane</keyword>
<dbReference type="GO" id="GO:0015627">
    <property type="term" value="C:type II protein secretion system complex"/>
    <property type="evidence" value="ECO:0007669"/>
    <property type="project" value="TreeGrafter"/>
</dbReference>
<dbReference type="InterPro" id="IPR010994">
    <property type="entry name" value="RuvA_2-like"/>
</dbReference>
<dbReference type="PANTHER" id="PTHR21180">
    <property type="entry name" value="ENDONUCLEASE/EXONUCLEASE/PHOSPHATASE FAMILY DOMAIN-CONTAINING PROTEIN 1"/>
    <property type="match status" value="1"/>
</dbReference>
<name>A0A4S2FTQ1_9BACT</name>
<protein>
    <submittedName>
        <fullName evidence="2">Helix-hairpin-helix domain-containing protein</fullName>
    </submittedName>
</protein>
<comment type="caution">
    <text evidence="2">The sequence shown here is derived from an EMBL/GenBank/DDBJ whole genome shotgun (WGS) entry which is preliminary data.</text>
</comment>